<sequence length="344" mass="39453">MVTQLRLQLFRMMLRWKSLLFLFLFPLVIVTGLYPILSVTVSGTQIPIAWVDQDNSEFSQLVYDRLQENERLNIKPLNQEEAGRQVQTGEVEAVFLIEAGFEEQLKTGETGEIINWIRSEASTLDAFAKEKIASEAVRVMLNSKAAQFVADRQGEEAWEGTFKRADSYWVPEPLFQMEFKWKRGVEKQGGAALPLSVQGMISFLLLYVMGVTAYLYRQWFEDKKTGLLERIRLSTGHVYYYYGAWLLIQFALLISVTLFVFALMVPVFHVTWSLLTPWMLQLMVIISIVHVFLFMMAITLRSSGLFFSICASIILASFLLGGIPLESLDGFRIGKWLPHGWLFD</sequence>
<keyword evidence="2" id="KW-1003">Cell membrane</keyword>
<dbReference type="PANTHER" id="PTHR30294:SF29">
    <property type="entry name" value="MULTIDRUG ABC TRANSPORTER PERMEASE YBHS-RELATED"/>
    <property type="match status" value="1"/>
</dbReference>
<feature type="domain" description="ABC-2 type transporter transmembrane" evidence="7">
    <location>
        <begin position="17"/>
        <end position="338"/>
    </location>
</feature>
<protein>
    <submittedName>
        <fullName evidence="8">ABC-2 family transporter protein</fullName>
    </submittedName>
</protein>
<dbReference type="OrthoDB" id="2966955at2"/>
<evidence type="ECO:0000256" key="3">
    <source>
        <dbReference type="ARBA" id="ARBA00022692"/>
    </source>
</evidence>
<dbReference type="InterPro" id="IPR051449">
    <property type="entry name" value="ABC-2_transporter_component"/>
</dbReference>
<evidence type="ECO:0000313" key="8">
    <source>
        <dbReference type="EMBL" id="SEB20477.1"/>
    </source>
</evidence>
<proteinExistence type="predicted"/>
<dbReference type="GO" id="GO:0140359">
    <property type="term" value="F:ABC-type transporter activity"/>
    <property type="evidence" value="ECO:0007669"/>
    <property type="project" value="InterPro"/>
</dbReference>
<dbReference type="Gene3D" id="3.40.1710.10">
    <property type="entry name" value="abc type-2 transporter like domain"/>
    <property type="match status" value="1"/>
</dbReference>
<comment type="subcellular location">
    <subcellularLocation>
        <location evidence="1">Cell membrane</location>
        <topology evidence="1">Multi-pass membrane protein</topology>
    </subcellularLocation>
</comment>
<evidence type="ECO:0000256" key="2">
    <source>
        <dbReference type="ARBA" id="ARBA00022475"/>
    </source>
</evidence>
<dbReference type="AlphaFoldDB" id="A0A1H4HF27"/>
<organism evidence="8 9">
    <name type="scientific">Thalassobacillus cyri</name>
    <dbReference type="NCBI Taxonomy" id="571932"/>
    <lineage>
        <taxon>Bacteria</taxon>
        <taxon>Bacillati</taxon>
        <taxon>Bacillota</taxon>
        <taxon>Bacilli</taxon>
        <taxon>Bacillales</taxon>
        <taxon>Bacillaceae</taxon>
        <taxon>Thalassobacillus</taxon>
    </lineage>
</organism>
<accession>A0A1H4HF27</accession>
<evidence type="ECO:0000256" key="6">
    <source>
        <dbReference type="SAM" id="Phobius"/>
    </source>
</evidence>
<keyword evidence="9" id="KW-1185">Reference proteome</keyword>
<dbReference type="PANTHER" id="PTHR30294">
    <property type="entry name" value="MEMBRANE COMPONENT OF ABC TRANSPORTER YHHJ-RELATED"/>
    <property type="match status" value="1"/>
</dbReference>
<dbReference type="InterPro" id="IPR013525">
    <property type="entry name" value="ABC2_TM"/>
</dbReference>
<dbReference type="EMBL" id="FNQR01000028">
    <property type="protein sequence ID" value="SEB20477.1"/>
    <property type="molecule type" value="Genomic_DNA"/>
</dbReference>
<dbReference type="Pfam" id="PF12698">
    <property type="entry name" value="ABC2_membrane_3"/>
    <property type="match status" value="1"/>
</dbReference>
<reference evidence="8 9" key="1">
    <citation type="submission" date="2016-10" db="EMBL/GenBank/DDBJ databases">
        <authorList>
            <person name="de Groot N.N."/>
        </authorList>
    </citation>
    <scope>NUCLEOTIDE SEQUENCE [LARGE SCALE GENOMIC DNA]</scope>
    <source>
        <strain evidence="8 9">CCM7597</strain>
    </source>
</reference>
<name>A0A1H4HF27_9BACI</name>
<evidence type="ECO:0000256" key="1">
    <source>
        <dbReference type="ARBA" id="ARBA00004651"/>
    </source>
</evidence>
<keyword evidence="4 6" id="KW-1133">Transmembrane helix</keyword>
<dbReference type="STRING" id="571932.SAMN05421743_1287"/>
<keyword evidence="3 6" id="KW-0812">Transmembrane</keyword>
<feature type="transmembrane region" description="Helical" evidence="6">
    <location>
        <begin position="195"/>
        <end position="217"/>
    </location>
</feature>
<evidence type="ECO:0000259" key="7">
    <source>
        <dbReference type="Pfam" id="PF12698"/>
    </source>
</evidence>
<evidence type="ECO:0000313" key="9">
    <source>
        <dbReference type="Proteomes" id="UP000198584"/>
    </source>
</evidence>
<evidence type="ECO:0000256" key="4">
    <source>
        <dbReference type="ARBA" id="ARBA00022989"/>
    </source>
</evidence>
<dbReference type="GO" id="GO:0005886">
    <property type="term" value="C:plasma membrane"/>
    <property type="evidence" value="ECO:0007669"/>
    <property type="project" value="UniProtKB-SubCell"/>
</dbReference>
<feature type="transmembrane region" description="Helical" evidence="6">
    <location>
        <begin position="305"/>
        <end position="325"/>
    </location>
</feature>
<feature type="transmembrane region" description="Helical" evidence="6">
    <location>
        <begin position="278"/>
        <end position="298"/>
    </location>
</feature>
<feature type="transmembrane region" description="Helical" evidence="6">
    <location>
        <begin position="238"/>
        <end position="266"/>
    </location>
</feature>
<evidence type="ECO:0000256" key="5">
    <source>
        <dbReference type="ARBA" id="ARBA00023136"/>
    </source>
</evidence>
<keyword evidence="5 6" id="KW-0472">Membrane</keyword>
<dbReference type="Proteomes" id="UP000198584">
    <property type="component" value="Unassembled WGS sequence"/>
</dbReference>
<gene>
    <name evidence="8" type="ORF">SAMN05421743_1287</name>
</gene>